<dbReference type="InterPro" id="IPR005746">
    <property type="entry name" value="Thioredoxin"/>
</dbReference>
<dbReference type="InterPro" id="IPR013766">
    <property type="entry name" value="Thioredoxin_domain"/>
</dbReference>
<evidence type="ECO:0000256" key="3">
    <source>
        <dbReference type="ARBA" id="ARBA00022982"/>
    </source>
</evidence>
<dbReference type="PIRSF" id="PIRSF000077">
    <property type="entry name" value="Thioredoxin"/>
    <property type="match status" value="1"/>
</dbReference>
<protein>
    <recommendedName>
        <fullName evidence="6 7">Thioredoxin</fullName>
    </recommendedName>
</protein>
<dbReference type="SUPFAM" id="SSF52833">
    <property type="entry name" value="Thioredoxin-like"/>
    <property type="match status" value="1"/>
</dbReference>
<dbReference type="Gene3D" id="3.40.30.10">
    <property type="entry name" value="Glutaredoxin"/>
    <property type="match status" value="1"/>
</dbReference>
<evidence type="ECO:0000256" key="9">
    <source>
        <dbReference type="PIRSR" id="PIRSR000077-4"/>
    </source>
</evidence>
<evidence type="ECO:0000256" key="2">
    <source>
        <dbReference type="ARBA" id="ARBA00022448"/>
    </source>
</evidence>
<dbReference type="PATRIC" id="fig|299146.4.peg.5565"/>
<dbReference type="PANTHER" id="PTHR45663">
    <property type="entry name" value="GEO12009P1"/>
    <property type="match status" value="1"/>
</dbReference>
<dbReference type="InterPro" id="IPR017937">
    <property type="entry name" value="Thioredoxin_CS"/>
</dbReference>
<dbReference type="InterPro" id="IPR036249">
    <property type="entry name" value="Thioredoxin-like_sf"/>
</dbReference>
<proteinExistence type="inferred from homology"/>
<evidence type="ECO:0000313" key="12">
    <source>
        <dbReference type="Proteomes" id="UP000198765"/>
    </source>
</evidence>
<name>A0A1A9AE60_9ACTN</name>
<dbReference type="PROSITE" id="PS51352">
    <property type="entry name" value="THIOREDOXIN_2"/>
    <property type="match status" value="1"/>
</dbReference>
<evidence type="ECO:0000259" key="10">
    <source>
        <dbReference type="PROSITE" id="PS51352"/>
    </source>
</evidence>
<evidence type="ECO:0000256" key="8">
    <source>
        <dbReference type="PIRSR" id="PIRSR000077-1"/>
    </source>
</evidence>
<keyword evidence="12" id="KW-1185">Reference proteome</keyword>
<gene>
    <name evidence="11" type="ORF">GA0070621_5392</name>
</gene>
<dbReference type="Pfam" id="PF00085">
    <property type="entry name" value="Thioredoxin"/>
    <property type="match status" value="1"/>
</dbReference>
<dbReference type="GO" id="GO:0005829">
    <property type="term" value="C:cytosol"/>
    <property type="evidence" value="ECO:0007669"/>
    <property type="project" value="TreeGrafter"/>
</dbReference>
<feature type="domain" description="Thioredoxin" evidence="10">
    <location>
        <begin position="1"/>
        <end position="105"/>
    </location>
</feature>
<dbReference type="FunFam" id="3.40.30.10:FF:000155">
    <property type="entry name" value="Thioredoxin"/>
    <property type="match status" value="1"/>
</dbReference>
<evidence type="ECO:0000256" key="7">
    <source>
        <dbReference type="PIRNR" id="PIRNR000077"/>
    </source>
</evidence>
<dbReference type="AlphaFoldDB" id="A0A1A9AE60"/>
<comment type="similarity">
    <text evidence="1 7">Belongs to the thioredoxin family.</text>
</comment>
<feature type="site" description="Contributes to redox potential value" evidence="8">
    <location>
        <position position="31"/>
    </location>
</feature>
<accession>A0A1A9AE60</accession>
<dbReference type="EMBL" id="LT594324">
    <property type="protein sequence ID" value="SBT54397.1"/>
    <property type="molecule type" value="Genomic_DNA"/>
</dbReference>
<organism evidence="11 12">
    <name type="scientific">Micromonospora narathiwatensis</name>
    <dbReference type="NCBI Taxonomy" id="299146"/>
    <lineage>
        <taxon>Bacteria</taxon>
        <taxon>Bacillati</taxon>
        <taxon>Actinomycetota</taxon>
        <taxon>Actinomycetes</taxon>
        <taxon>Micromonosporales</taxon>
        <taxon>Micromonosporaceae</taxon>
        <taxon>Micromonospora</taxon>
    </lineage>
</organism>
<dbReference type="CDD" id="cd02947">
    <property type="entry name" value="TRX_family"/>
    <property type="match status" value="1"/>
</dbReference>
<evidence type="ECO:0000256" key="6">
    <source>
        <dbReference type="NCBIfam" id="TIGR01068"/>
    </source>
</evidence>
<keyword evidence="2" id="KW-0813">Transport</keyword>
<keyword evidence="3" id="KW-0249">Electron transport</keyword>
<evidence type="ECO:0000256" key="5">
    <source>
        <dbReference type="ARBA" id="ARBA00023284"/>
    </source>
</evidence>
<feature type="active site" description="Nucleophile" evidence="8">
    <location>
        <position position="33"/>
    </location>
</feature>
<feature type="disulfide bond" description="Redox-active" evidence="9">
    <location>
        <begin position="30"/>
        <end position="33"/>
    </location>
</feature>
<dbReference type="OrthoDB" id="9790390at2"/>
<dbReference type="PROSITE" id="PS00194">
    <property type="entry name" value="THIOREDOXIN_1"/>
    <property type="match status" value="1"/>
</dbReference>
<feature type="site" description="Deprotonates C-terminal active site Cys" evidence="8">
    <location>
        <position position="24"/>
    </location>
</feature>
<feature type="site" description="Contributes to redox potential value" evidence="8">
    <location>
        <position position="32"/>
    </location>
</feature>
<keyword evidence="5 9" id="KW-0676">Redox-active center</keyword>
<feature type="active site" description="Nucleophile" evidence="8">
    <location>
        <position position="30"/>
    </location>
</feature>
<evidence type="ECO:0000313" key="11">
    <source>
        <dbReference type="EMBL" id="SBT54397.1"/>
    </source>
</evidence>
<dbReference type="Proteomes" id="UP000198765">
    <property type="component" value="Chromosome I"/>
</dbReference>
<evidence type="ECO:0000256" key="4">
    <source>
        <dbReference type="ARBA" id="ARBA00023157"/>
    </source>
</evidence>
<dbReference type="PRINTS" id="PR00421">
    <property type="entry name" value="THIOREDOXIN"/>
</dbReference>
<dbReference type="PANTHER" id="PTHR45663:SF40">
    <property type="entry name" value="THIOREDOXIN 2"/>
    <property type="match status" value="1"/>
</dbReference>
<evidence type="ECO:0000256" key="1">
    <source>
        <dbReference type="ARBA" id="ARBA00008987"/>
    </source>
</evidence>
<reference evidence="11 12" key="1">
    <citation type="submission" date="2016-06" db="EMBL/GenBank/DDBJ databases">
        <authorList>
            <person name="Kjaerup R.B."/>
            <person name="Dalgaard T.S."/>
            <person name="Juul-Madsen H.R."/>
        </authorList>
    </citation>
    <scope>NUCLEOTIDE SEQUENCE [LARGE SCALE GENOMIC DNA]</scope>
    <source>
        <strain evidence="11 12">DSM 45248</strain>
    </source>
</reference>
<dbReference type="RefSeq" id="WP_091200886.1">
    <property type="nucleotide sequence ID" value="NZ_LT594324.1"/>
</dbReference>
<sequence length="122" mass="13656">MATVELTTANFEEVTERDGIVLLDFWADWCGPCKRFAPVYERSSEKHPDIVFGKVDTEAQQELGAKFNIRSIPTVMAIKDGVIVFAQPGALPESALENLIEQVEKLDMDEVRQQLAAQGHEH</sequence>
<dbReference type="NCBIfam" id="TIGR01068">
    <property type="entry name" value="thioredoxin"/>
    <property type="match status" value="1"/>
</dbReference>
<dbReference type="GO" id="GO:0015035">
    <property type="term" value="F:protein-disulfide reductase activity"/>
    <property type="evidence" value="ECO:0007669"/>
    <property type="project" value="UniProtKB-UniRule"/>
</dbReference>
<keyword evidence="4 9" id="KW-1015">Disulfide bond</keyword>